<feature type="active site" evidence="10">
    <location>
        <position position="247"/>
    </location>
</feature>
<feature type="binding site" evidence="10">
    <location>
        <position position="136"/>
    </location>
    <ligand>
        <name>Zn(2+)</name>
        <dbReference type="ChEBI" id="CHEBI:29105"/>
        <label>2</label>
    </ligand>
</feature>
<dbReference type="Pfam" id="PF01979">
    <property type="entry name" value="Amidohydro_1"/>
    <property type="match status" value="1"/>
</dbReference>
<dbReference type="GO" id="GO:0004151">
    <property type="term" value="F:dihydroorotase activity"/>
    <property type="evidence" value="ECO:0007669"/>
    <property type="project" value="UniProtKB-UniRule"/>
</dbReference>
<comment type="caution">
    <text evidence="10">Lacks conserved residue(s) required for the propagation of feature annotation.</text>
</comment>
<evidence type="ECO:0000256" key="8">
    <source>
        <dbReference type="ARBA" id="ARBA00022975"/>
    </source>
</evidence>
<feature type="modified residue" description="N6-carboxylysine" evidence="10">
    <location>
        <position position="99"/>
    </location>
</feature>
<feature type="domain" description="Amidohydrolase-related" evidence="12">
    <location>
        <begin position="11"/>
        <end position="310"/>
    </location>
</feature>
<evidence type="ECO:0000256" key="9">
    <source>
        <dbReference type="ARBA" id="ARBA00048492"/>
    </source>
</evidence>
<feature type="binding site" description="via carbamate group" evidence="10">
    <location>
        <position position="99"/>
    </location>
    <ligand>
        <name>Zn(2+)</name>
        <dbReference type="ChEBI" id="CHEBI:29105"/>
        <label>2</label>
    </ligand>
</feature>
<feature type="binding site" evidence="10">
    <location>
        <position position="251"/>
    </location>
    <ligand>
        <name>substrate</name>
    </ligand>
</feature>
<dbReference type="Proteomes" id="UP000218890">
    <property type="component" value="Chromosome"/>
</dbReference>
<comment type="cofactor">
    <cofactor evidence="10 11">
        <name>Zn(2+)</name>
        <dbReference type="ChEBI" id="CHEBI:29105"/>
    </cofactor>
    <text evidence="10 11">Binds 2 Zn(2+) ions per subunit.</text>
</comment>
<comment type="pathway">
    <text evidence="2 10 11">Pyrimidine metabolism; UMP biosynthesis via de novo pathway; (S)-dihydroorotate from bicarbonate: step 3/3.</text>
</comment>
<comment type="subunit">
    <text evidence="10">Homodimer.</text>
</comment>
<feature type="binding site" evidence="10">
    <location>
        <position position="15"/>
    </location>
    <ligand>
        <name>Zn(2+)</name>
        <dbReference type="ChEBI" id="CHEBI:29105"/>
        <label>1</label>
    </ligand>
</feature>
<organism evidence="13 14">
    <name type="scientific">Halorhodospira halochloris</name>
    <name type="common">Ectothiorhodospira halochloris</name>
    <dbReference type="NCBI Taxonomy" id="1052"/>
    <lineage>
        <taxon>Bacteria</taxon>
        <taxon>Pseudomonadati</taxon>
        <taxon>Pseudomonadota</taxon>
        <taxon>Gammaproteobacteria</taxon>
        <taxon>Chromatiales</taxon>
        <taxon>Ectothiorhodospiraceae</taxon>
        <taxon>Halorhodospira</taxon>
    </lineage>
</organism>
<evidence type="ECO:0000256" key="5">
    <source>
        <dbReference type="ARBA" id="ARBA00022723"/>
    </source>
</evidence>
<dbReference type="GO" id="GO:0008270">
    <property type="term" value="F:zinc ion binding"/>
    <property type="evidence" value="ECO:0007669"/>
    <property type="project" value="UniProtKB-UniRule"/>
</dbReference>
<evidence type="ECO:0000256" key="4">
    <source>
        <dbReference type="ARBA" id="ARBA00012860"/>
    </source>
</evidence>
<reference evidence="13" key="1">
    <citation type="submission" date="2016-02" db="EMBL/GenBank/DDBJ databases">
        <title>Halorhodospira halochloris DSM-1059 complete genome, version 2.</title>
        <authorList>
            <person name="Tsukatani Y."/>
        </authorList>
    </citation>
    <scope>NUCLEOTIDE SEQUENCE</scope>
    <source>
        <strain evidence="13">DSM 1059</strain>
    </source>
</reference>
<dbReference type="PROSITE" id="PS00482">
    <property type="entry name" value="DIHYDROOROTASE_1"/>
    <property type="match status" value="1"/>
</dbReference>
<evidence type="ECO:0000256" key="1">
    <source>
        <dbReference type="ARBA" id="ARBA00002368"/>
    </source>
</evidence>
<dbReference type="InterPro" id="IPR004721">
    <property type="entry name" value="DHOdimr"/>
</dbReference>
<feature type="binding site" evidence="10">
    <location>
        <position position="263"/>
    </location>
    <ligand>
        <name>substrate</name>
    </ligand>
</feature>
<dbReference type="Gene3D" id="3.20.20.140">
    <property type="entry name" value="Metal-dependent hydrolases"/>
    <property type="match status" value="1"/>
</dbReference>
<feature type="binding site" evidence="10">
    <location>
        <position position="174"/>
    </location>
    <ligand>
        <name>Zn(2+)</name>
        <dbReference type="ChEBI" id="CHEBI:29105"/>
        <label>2</label>
    </ligand>
</feature>
<comment type="similarity">
    <text evidence="3 10 11">Belongs to the metallo-dependent hydrolases superfamily. DHOase family. Class II DHOase subfamily.</text>
</comment>
<keyword evidence="8 10" id="KW-0665">Pyrimidine biosynthesis</keyword>
<evidence type="ECO:0000256" key="10">
    <source>
        <dbReference type="HAMAP-Rule" id="MF_00219"/>
    </source>
</evidence>
<protein>
    <recommendedName>
        <fullName evidence="4 10">Dihydroorotase</fullName>
        <shortName evidence="10">DHOase</shortName>
        <ecNumber evidence="4 10">3.5.2.3</ecNumber>
    </recommendedName>
</protein>
<keyword evidence="6 10" id="KW-0378">Hydrolase</keyword>
<accession>A0A0X8X7P7</accession>
<dbReference type="EMBL" id="AP017372">
    <property type="protein sequence ID" value="BAU57135.1"/>
    <property type="molecule type" value="Genomic_DNA"/>
</dbReference>
<feature type="binding site" evidence="10">
    <location>
        <position position="41"/>
    </location>
    <ligand>
        <name>substrate</name>
    </ligand>
</feature>
<dbReference type="PROSITE" id="PS00483">
    <property type="entry name" value="DIHYDROOROTASE_2"/>
    <property type="match status" value="1"/>
</dbReference>
<dbReference type="HAMAP" id="MF_00219">
    <property type="entry name" value="PyrC_classII"/>
    <property type="match status" value="1"/>
</dbReference>
<dbReference type="NCBIfam" id="TIGR00856">
    <property type="entry name" value="pyrC_dimer"/>
    <property type="match status" value="1"/>
</dbReference>
<dbReference type="AlphaFoldDB" id="A0A0X8X7P7"/>
<evidence type="ECO:0000256" key="7">
    <source>
        <dbReference type="ARBA" id="ARBA00022833"/>
    </source>
</evidence>
<proteinExistence type="inferred from homology"/>
<dbReference type="FunFam" id="3.20.20.140:FF:000006">
    <property type="entry name" value="Dihydroorotase"/>
    <property type="match status" value="1"/>
</dbReference>
<feature type="binding site" evidence="10">
    <location>
        <begin position="15"/>
        <end position="17"/>
    </location>
    <ligand>
        <name>substrate</name>
    </ligand>
</feature>
<dbReference type="GO" id="GO:0006207">
    <property type="term" value="P:'de novo' pyrimidine nucleobase biosynthetic process"/>
    <property type="evidence" value="ECO:0007669"/>
    <property type="project" value="TreeGrafter"/>
</dbReference>
<dbReference type="UniPathway" id="UPA00070">
    <property type="reaction ID" value="UER00117"/>
</dbReference>
<gene>
    <name evidence="10" type="primary">pyrC</name>
    <name evidence="13" type="synonym">pyrC_1</name>
    <name evidence="13" type="ORF">HH1059_04570</name>
</gene>
<evidence type="ECO:0000256" key="11">
    <source>
        <dbReference type="RuleBase" id="RU003440"/>
    </source>
</evidence>
<feature type="binding site" description="via carbamate group" evidence="10">
    <location>
        <position position="99"/>
    </location>
    <ligand>
        <name>Zn(2+)</name>
        <dbReference type="ChEBI" id="CHEBI:29105"/>
        <label>1</label>
    </ligand>
</feature>
<keyword evidence="5 10" id="KW-0479">Metal-binding</keyword>
<dbReference type="OrthoDB" id="9808095at2"/>
<comment type="catalytic activity">
    <reaction evidence="9 10 11">
        <text>(S)-dihydroorotate + H2O = N-carbamoyl-L-aspartate + H(+)</text>
        <dbReference type="Rhea" id="RHEA:24296"/>
        <dbReference type="ChEBI" id="CHEBI:15377"/>
        <dbReference type="ChEBI" id="CHEBI:15378"/>
        <dbReference type="ChEBI" id="CHEBI:30864"/>
        <dbReference type="ChEBI" id="CHEBI:32814"/>
        <dbReference type="EC" id="3.5.2.3"/>
    </reaction>
</comment>
<dbReference type="InterPro" id="IPR032466">
    <property type="entry name" value="Metal_Hydrolase"/>
</dbReference>
<name>A0A0X8X7P7_HALHR</name>
<dbReference type="RefSeq" id="WP_096407794.1">
    <property type="nucleotide sequence ID" value="NZ_AP017372.2"/>
</dbReference>
<sequence>MQQLTIPRPDDWHLHLRDGATLRAVVAHSAQHFARAIVMPNLNPPVTTLEQASAYRDRILAALPAGSRFEPLMTLYLTDQTSAEQIEQAAASGIIAAVKLYPAGATTNSAAGVTDLRNCTGVLNTMSEIGLPLLIHGEQTSAAIDIFAREQAFIEQVFMPLRERHPDLKIVLEHVTSAAGAKLVCGSDTNLAATFTPQHLLYNRNDLLVGGLKPHFYCMPILKREDDRQALLEAATSGHPRLFLGTDSAPHPRSAKESACGCAGCFSAPIALGLYAEAFAQAGKLENLEAFASRNGPAFYGLPVNSETITLQKCSSPVPETYPGGDEQIVPLRAGESVAWSIA</sequence>
<dbReference type="InterPro" id="IPR006680">
    <property type="entry name" value="Amidohydro-rel"/>
</dbReference>
<keyword evidence="14" id="KW-1185">Reference proteome</keyword>
<dbReference type="SUPFAM" id="SSF51556">
    <property type="entry name" value="Metallo-dependent hydrolases"/>
    <property type="match status" value="1"/>
</dbReference>
<dbReference type="InterPro" id="IPR002195">
    <property type="entry name" value="Dihydroorotase_CS"/>
</dbReference>
<evidence type="ECO:0000313" key="13">
    <source>
        <dbReference type="EMBL" id="BAU57135.1"/>
    </source>
</evidence>
<dbReference type="GO" id="GO:0005829">
    <property type="term" value="C:cytosol"/>
    <property type="evidence" value="ECO:0007669"/>
    <property type="project" value="TreeGrafter"/>
</dbReference>
<dbReference type="PANTHER" id="PTHR43137">
    <property type="entry name" value="DIHYDROOROTASE"/>
    <property type="match status" value="1"/>
</dbReference>
<dbReference type="EC" id="3.5.2.3" evidence="4 10"/>
<evidence type="ECO:0000313" key="14">
    <source>
        <dbReference type="Proteomes" id="UP000218890"/>
    </source>
</evidence>
<dbReference type="PIRSF" id="PIRSF001237">
    <property type="entry name" value="DHOdimr"/>
    <property type="match status" value="1"/>
</dbReference>
<comment type="function">
    <text evidence="1 10">Catalyzes the reversible cyclization of carbamoyl aspartate to dihydroorotate.</text>
</comment>
<evidence type="ECO:0000259" key="12">
    <source>
        <dbReference type="Pfam" id="PF01979"/>
    </source>
</evidence>
<dbReference type="KEGG" id="hhk:HH1059_04570"/>
<dbReference type="PANTHER" id="PTHR43137:SF1">
    <property type="entry name" value="DIHYDROOROTASE"/>
    <property type="match status" value="1"/>
</dbReference>
<keyword evidence="7 10" id="KW-0862">Zinc</keyword>
<feature type="binding site" evidence="10">
    <location>
        <position position="247"/>
    </location>
    <ligand>
        <name>Zn(2+)</name>
        <dbReference type="ChEBI" id="CHEBI:29105"/>
        <label>1</label>
    </ligand>
</feature>
<feature type="binding site" evidence="10">
    <location>
        <position position="13"/>
    </location>
    <ligand>
        <name>Zn(2+)</name>
        <dbReference type="ChEBI" id="CHEBI:29105"/>
        <label>1</label>
    </ligand>
</feature>
<evidence type="ECO:0000256" key="6">
    <source>
        <dbReference type="ARBA" id="ARBA00022801"/>
    </source>
</evidence>
<evidence type="ECO:0000256" key="2">
    <source>
        <dbReference type="ARBA" id="ARBA00004880"/>
    </source>
</evidence>
<dbReference type="CDD" id="cd01294">
    <property type="entry name" value="DHOase"/>
    <property type="match status" value="1"/>
</dbReference>
<evidence type="ECO:0000256" key="3">
    <source>
        <dbReference type="ARBA" id="ARBA00005631"/>
    </source>
</evidence>
<dbReference type="GO" id="GO:0044205">
    <property type="term" value="P:'de novo' UMP biosynthetic process"/>
    <property type="evidence" value="ECO:0007669"/>
    <property type="project" value="UniProtKB-UniRule"/>
</dbReference>
<feature type="binding site" evidence="10">
    <location>
        <position position="136"/>
    </location>
    <ligand>
        <name>substrate</name>
    </ligand>
</feature>